<evidence type="ECO:0000259" key="2">
    <source>
        <dbReference type="SMART" id="SM00858"/>
    </source>
</evidence>
<dbReference type="AlphaFoldDB" id="A0A094QNI6"/>
<organism evidence="3">
    <name type="scientific">freshwater metagenome</name>
    <dbReference type="NCBI Taxonomy" id="449393"/>
    <lineage>
        <taxon>unclassified sequences</taxon>
        <taxon>metagenomes</taxon>
        <taxon>ecological metagenomes</taxon>
    </lineage>
</organism>
<reference evidence="3" key="1">
    <citation type="submission" date="2014-06" db="EMBL/GenBank/DDBJ databases">
        <title>Key roles for freshwater Actinobacteria revealed by deep metagenomic sequencing.</title>
        <authorList>
            <person name="Ghai R."/>
            <person name="Mizuno C.M."/>
            <person name="Picazo A."/>
            <person name="Camacho A."/>
            <person name="Rodriguez-Valera F."/>
        </authorList>
    </citation>
    <scope>NUCLEOTIDE SEQUENCE</scope>
</reference>
<dbReference type="CDD" id="cd11614">
    <property type="entry name" value="SAF_CpaB_FlgA_like"/>
    <property type="match status" value="1"/>
</dbReference>
<gene>
    <name evidence="3" type="ORF">GM51_13290</name>
</gene>
<keyword evidence="1" id="KW-0812">Transmembrane</keyword>
<dbReference type="Pfam" id="PF08666">
    <property type="entry name" value="SAF"/>
    <property type="match status" value="1"/>
</dbReference>
<dbReference type="EMBL" id="JNSL01000093">
    <property type="protein sequence ID" value="KGA16131.1"/>
    <property type="molecule type" value="Genomic_DNA"/>
</dbReference>
<feature type="transmembrane region" description="Helical" evidence="1">
    <location>
        <begin position="21"/>
        <end position="38"/>
    </location>
</feature>
<feature type="domain" description="SAF" evidence="2">
    <location>
        <begin position="45"/>
        <end position="107"/>
    </location>
</feature>
<dbReference type="SMART" id="SM00858">
    <property type="entry name" value="SAF"/>
    <property type="match status" value="1"/>
</dbReference>
<comment type="caution">
    <text evidence="3">The sequence shown here is derived from an EMBL/GenBank/DDBJ whole genome shotgun (WGS) entry which is preliminary data.</text>
</comment>
<proteinExistence type="predicted"/>
<name>A0A094QNI6_9ZZZZ</name>
<dbReference type="InterPro" id="IPR013974">
    <property type="entry name" value="SAF"/>
</dbReference>
<evidence type="ECO:0000313" key="3">
    <source>
        <dbReference type="EMBL" id="KGA16131.1"/>
    </source>
</evidence>
<keyword evidence="1" id="KW-1133">Transmembrane helix</keyword>
<accession>A0A094QNI6</accession>
<protein>
    <recommendedName>
        <fullName evidence="2">SAF domain-containing protein</fullName>
    </recommendedName>
</protein>
<evidence type="ECO:0000256" key="1">
    <source>
        <dbReference type="SAM" id="Phobius"/>
    </source>
</evidence>
<sequence>MKNLEFLHKYYPLIVRYRRSIAATLAGLGTLIALSIVIPSPGSQTKVLVATGALSAGTTLTASDFVQKTLPDDLAWSTLQAEPTALVGRVLAHSIAANQPISNSDLIGSGLLTGLPENYVAVSLPVSASTSASLLNVGNVIDVYGSSNDGFSTGILIASRARILAIPSSGKSSMFSGGSTTSSIIVGVDSVAAISIAGNVSNQGFTIALLP</sequence>
<keyword evidence="1" id="KW-0472">Membrane</keyword>